<comment type="caution">
    <text evidence="1">The sequence shown here is derived from an EMBL/GenBank/DDBJ whole genome shotgun (WGS) entry which is preliminary data.</text>
</comment>
<dbReference type="AlphaFoldDB" id="A0AAN9GG73"/>
<evidence type="ECO:0000313" key="1">
    <source>
        <dbReference type="EMBL" id="KAK7107763.1"/>
    </source>
</evidence>
<dbReference type="Proteomes" id="UP001374579">
    <property type="component" value="Unassembled WGS sequence"/>
</dbReference>
<sequence>MPFSTARDTALDTLNGKLSWVSSTTVDTSPNITFLLDIKVRKVTPRETRMDNTIITQPNNFLPPGRKLTLPSHENACYIPRANVHHFHRRTRLHAAICQLQGNGQRSPEAEENILFLRTSRSRNQKKVESVTPCSQPPLPVKNLNAVFHRPRHCAGQLERQVKLGVVHPHGRTLVNLPARHRSQAGEPRMTPMVSTGVTNNLNAIFVSPRHGAGQLERQVSWVSPTTVNAPWLAFLLAIVVR</sequence>
<name>A0AAN9GG73_9CAEN</name>
<accession>A0AAN9GG73</accession>
<keyword evidence="2" id="KW-1185">Reference proteome</keyword>
<gene>
    <name evidence="1" type="ORF">V1264_015624</name>
</gene>
<protein>
    <submittedName>
        <fullName evidence="1">Uncharacterized protein</fullName>
    </submittedName>
</protein>
<organism evidence="1 2">
    <name type="scientific">Littorina saxatilis</name>
    <dbReference type="NCBI Taxonomy" id="31220"/>
    <lineage>
        <taxon>Eukaryota</taxon>
        <taxon>Metazoa</taxon>
        <taxon>Spiralia</taxon>
        <taxon>Lophotrochozoa</taxon>
        <taxon>Mollusca</taxon>
        <taxon>Gastropoda</taxon>
        <taxon>Caenogastropoda</taxon>
        <taxon>Littorinimorpha</taxon>
        <taxon>Littorinoidea</taxon>
        <taxon>Littorinidae</taxon>
        <taxon>Littorina</taxon>
    </lineage>
</organism>
<evidence type="ECO:0000313" key="2">
    <source>
        <dbReference type="Proteomes" id="UP001374579"/>
    </source>
</evidence>
<reference evidence="1 2" key="1">
    <citation type="submission" date="2024-02" db="EMBL/GenBank/DDBJ databases">
        <title>Chromosome-scale genome assembly of the rough periwinkle Littorina saxatilis.</title>
        <authorList>
            <person name="De Jode A."/>
            <person name="Faria R."/>
            <person name="Formenti G."/>
            <person name="Sims Y."/>
            <person name="Smith T.P."/>
            <person name="Tracey A."/>
            <person name="Wood J.M.D."/>
            <person name="Zagrodzka Z.B."/>
            <person name="Johannesson K."/>
            <person name="Butlin R.K."/>
            <person name="Leder E.H."/>
        </authorList>
    </citation>
    <scope>NUCLEOTIDE SEQUENCE [LARGE SCALE GENOMIC DNA]</scope>
    <source>
        <strain evidence="1">Snail1</strain>
        <tissue evidence="1">Muscle</tissue>
    </source>
</reference>
<proteinExistence type="predicted"/>
<dbReference type="EMBL" id="JBAMIC010000004">
    <property type="protein sequence ID" value="KAK7107763.1"/>
    <property type="molecule type" value="Genomic_DNA"/>
</dbReference>